<feature type="transmembrane region" description="Helical" evidence="5">
    <location>
        <begin position="64"/>
        <end position="84"/>
    </location>
</feature>
<feature type="transmembrane region" description="Helical" evidence="5">
    <location>
        <begin position="184"/>
        <end position="203"/>
    </location>
</feature>
<dbReference type="PROSITE" id="PS50850">
    <property type="entry name" value="MFS"/>
    <property type="match status" value="1"/>
</dbReference>
<dbReference type="InterPro" id="IPR036259">
    <property type="entry name" value="MFS_trans_sf"/>
</dbReference>
<sequence length="475" mass="48537">MPHGSSSPARVDDRMEMQSLGLGEPRHMVAIASVLAAMVLVVLDAAIANVALPTIARSLSVTPAMSVWVITAYQTALLMALLPCAALGESVGYRRVFTAGVALFTAASVLCALSPSLSWLVAARLLQGLGGAAVMALGVALLRVVVPDRRLGTAIGWNAVAIALSSAAGPAIGAAVLSAATWPWLFAVNLPLGLLVLLATRALPDVGGTARRLDLFSVALNAGAFAALVIGAELLPTRPVLAAVMLAAAALEMVALVRREMPKKAPLIPLDLLRADSFRYSAIASACCFAGQTAGMVALPFYLQHGLGQDTLKAGLYMTAWPLTVAVAAPFAGRLADRVSTAWLSAVGGMLIATGLGAAALWPLKNDPLLLVPFTMLCGLGFSLFNVANNRNMFLSAPTERSGAAGGMQGTARLFGQTAGAVITTLLFTLSSAEAAPQIGLGIGAALTFVAGLVCTLTVSPMPHPPAGVPVDGKH</sequence>
<feature type="transmembrane region" description="Helical" evidence="5">
    <location>
        <begin position="125"/>
        <end position="145"/>
    </location>
</feature>
<organism evidence="7 8">
    <name type="scientific">Humisphaera borealis</name>
    <dbReference type="NCBI Taxonomy" id="2807512"/>
    <lineage>
        <taxon>Bacteria</taxon>
        <taxon>Pseudomonadati</taxon>
        <taxon>Planctomycetota</taxon>
        <taxon>Phycisphaerae</taxon>
        <taxon>Tepidisphaerales</taxon>
        <taxon>Tepidisphaeraceae</taxon>
        <taxon>Humisphaera</taxon>
    </lineage>
</organism>
<dbReference type="Gene3D" id="1.20.1720.10">
    <property type="entry name" value="Multidrug resistance protein D"/>
    <property type="match status" value="1"/>
</dbReference>
<dbReference type="GO" id="GO:0016020">
    <property type="term" value="C:membrane"/>
    <property type="evidence" value="ECO:0007669"/>
    <property type="project" value="UniProtKB-SubCell"/>
</dbReference>
<feature type="transmembrane region" description="Helical" evidence="5">
    <location>
        <begin position="278"/>
        <end position="303"/>
    </location>
</feature>
<keyword evidence="4 5" id="KW-0472">Membrane</keyword>
<dbReference type="RefSeq" id="WP_206290543.1">
    <property type="nucleotide sequence ID" value="NZ_CP063458.1"/>
</dbReference>
<feature type="transmembrane region" description="Helical" evidence="5">
    <location>
        <begin position="240"/>
        <end position="257"/>
    </location>
</feature>
<protein>
    <submittedName>
        <fullName evidence="7">MFS transporter</fullName>
    </submittedName>
</protein>
<keyword evidence="8" id="KW-1185">Reference proteome</keyword>
<dbReference type="InterPro" id="IPR011701">
    <property type="entry name" value="MFS"/>
</dbReference>
<feature type="domain" description="Major facilitator superfamily (MFS) profile" evidence="6">
    <location>
        <begin position="30"/>
        <end position="463"/>
    </location>
</feature>
<evidence type="ECO:0000256" key="1">
    <source>
        <dbReference type="ARBA" id="ARBA00004141"/>
    </source>
</evidence>
<dbReference type="KEGG" id="hbs:IPV69_15210"/>
<evidence type="ECO:0000259" key="6">
    <source>
        <dbReference type="PROSITE" id="PS50850"/>
    </source>
</evidence>
<dbReference type="PANTHER" id="PTHR42718:SF48">
    <property type="entry name" value="CONSERVED TWO-DOMAIN MEMBRANE PROTEIN-RELATED"/>
    <property type="match status" value="1"/>
</dbReference>
<dbReference type="CDD" id="cd17321">
    <property type="entry name" value="MFS_MMR_MDR_like"/>
    <property type="match status" value="1"/>
</dbReference>
<dbReference type="SUPFAM" id="SSF103473">
    <property type="entry name" value="MFS general substrate transporter"/>
    <property type="match status" value="1"/>
</dbReference>
<accession>A0A7M2WQ33</accession>
<feature type="transmembrane region" description="Helical" evidence="5">
    <location>
        <begin position="96"/>
        <end position="119"/>
    </location>
</feature>
<gene>
    <name evidence="7" type="ORF">IPV69_15210</name>
</gene>
<dbReference type="AlphaFoldDB" id="A0A7M2WQ33"/>
<evidence type="ECO:0000256" key="4">
    <source>
        <dbReference type="ARBA" id="ARBA00023136"/>
    </source>
</evidence>
<feature type="transmembrane region" description="Helical" evidence="5">
    <location>
        <begin position="370"/>
        <end position="389"/>
    </location>
</feature>
<feature type="transmembrane region" description="Helical" evidence="5">
    <location>
        <begin position="343"/>
        <end position="364"/>
    </location>
</feature>
<dbReference type="GO" id="GO:0022857">
    <property type="term" value="F:transmembrane transporter activity"/>
    <property type="evidence" value="ECO:0007669"/>
    <property type="project" value="InterPro"/>
</dbReference>
<feature type="transmembrane region" description="Helical" evidence="5">
    <location>
        <begin position="28"/>
        <end position="52"/>
    </location>
</feature>
<evidence type="ECO:0000313" key="8">
    <source>
        <dbReference type="Proteomes" id="UP000593765"/>
    </source>
</evidence>
<dbReference type="PANTHER" id="PTHR42718">
    <property type="entry name" value="MAJOR FACILITATOR SUPERFAMILY MULTIDRUG TRANSPORTER MFSC"/>
    <property type="match status" value="1"/>
</dbReference>
<dbReference type="InterPro" id="IPR020846">
    <property type="entry name" value="MFS_dom"/>
</dbReference>
<evidence type="ECO:0000256" key="2">
    <source>
        <dbReference type="ARBA" id="ARBA00022692"/>
    </source>
</evidence>
<evidence type="ECO:0000256" key="3">
    <source>
        <dbReference type="ARBA" id="ARBA00022989"/>
    </source>
</evidence>
<evidence type="ECO:0000256" key="5">
    <source>
        <dbReference type="SAM" id="Phobius"/>
    </source>
</evidence>
<feature type="transmembrane region" description="Helical" evidence="5">
    <location>
        <begin position="215"/>
        <end position="234"/>
    </location>
</feature>
<feature type="transmembrane region" description="Helical" evidence="5">
    <location>
        <begin position="157"/>
        <end position="178"/>
    </location>
</feature>
<dbReference type="Pfam" id="PF07690">
    <property type="entry name" value="MFS_1"/>
    <property type="match status" value="2"/>
</dbReference>
<dbReference type="EMBL" id="CP063458">
    <property type="protein sequence ID" value="QOV87635.1"/>
    <property type="molecule type" value="Genomic_DNA"/>
</dbReference>
<proteinExistence type="predicted"/>
<dbReference type="Proteomes" id="UP000593765">
    <property type="component" value="Chromosome"/>
</dbReference>
<name>A0A7M2WQ33_9BACT</name>
<feature type="transmembrane region" description="Helical" evidence="5">
    <location>
        <begin position="439"/>
        <end position="459"/>
    </location>
</feature>
<keyword evidence="2 5" id="KW-0812">Transmembrane</keyword>
<comment type="subcellular location">
    <subcellularLocation>
        <location evidence="1">Membrane</location>
        <topology evidence="1">Multi-pass membrane protein</topology>
    </subcellularLocation>
</comment>
<feature type="transmembrane region" description="Helical" evidence="5">
    <location>
        <begin position="315"/>
        <end position="336"/>
    </location>
</feature>
<keyword evidence="3 5" id="KW-1133">Transmembrane helix</keyword>
<dbReference type="PRINTS" id="PR01036">
    <property type="entry name" value="TCRTETB"/>
</dbReference>
<reference evidence="7 8" key="1">
    <citation type="submission" date="2020-10" db="EMBL/GenBank/DDBJ databases">
        <title>Wide distribution of Phycisphaera-like planctomycetes from WD2101 soil group in peatlands and genome analysis of the first cultivated representative.</title>
        <authorList>
            <person name="Dedysh S.N."/>
            <person name="Beletsky A.V."/>
            <person name="Ivanova A."/>
            <person name="Kulichevskaya I.S."/>
            <person name="Suzina N.E."/>
            <person name="Philippov D.A."/>
            <person name="Rakitin A.L."/>
            <person name="Mardanov A.V."/>
            <person name="Ravin N.V."/>
        </authorList>
    </citation>
    <scope>NUCLEOTIDE SEQUENCE [LARGE SCALE GENOMIC DNA]</scope>
    <source>
        <strain evidence="7 8">M1803</strain>
    </source>
</reference>
<evidence type="ECO:0000313" key="7">
    <source>
        <dbReference type="EMBL" id="QOV87635.1"/>
    </source>
</evidence>
<dbReference type="Gene3D" id="1.20.1250.20">
    <property type="entry name" value="MFS general substrate transporter like domains"/>
    <property type="match status" value="1"/>
</dbReference>